<proteinExistence type="predicted"/>
<dbReference type="Proteomes" id="UP001596026">
    <property type="component" value="Unassembled WGS sequence"/>
</dbReference>
<accession>A0ABV9M3J4</accession>
<evidence type="ECO:0000259" key="1">
    <source>
        <dbReference type="Pfam" id="PF13751"/>
    </source>
</evidence>
<evidence type="ECO:0000313" key="2">
    <source>
        <dbReference type="EMBL" id="MFC4710361.1"/>
    </source>
</evidence>
<organism evidence="2 3">
    <name type="scientific">Enterococcus eurekensis</name>
    <dbReference type="NCBI Taxonomy" id="1159753"/>
    <lineage>
        <taxon>Bacteria</taxon>
        <taxon>Bacillati</taxon>
        <taxon>Bacillota</taxon>
        <taxon>Bacilli</taxon>
        <taxon>Lactobacillales</taxon>
        <taxon>Enterococcaceae</taxon>
        <taxon>Enterococcus</taxon>
    </lineage>
</organism>
<evidence type="ECO:0000313" key="3">
    <source>
        <dbReference type="Proteomes" id="UP001596026"/>
    </source>
</evidence>
<protein>
    <submittedName>
        <fullName evidence="2">Transposase</fullName>
    </submittedName>
</protein>
<keyword evidence="3" id="KW-1185">Reference proteome</keyword>
<reference evidence="3" key="1">
    <citation type="journal article" date="2019" name="Int. J. Syst. Evol. Microbiol.">
        <title>The Global Catalogue of Microorganisms (GCM) 10K type strain sequencing project: providing services to taxonomists for standard genome sequencing and annotation.</title>
        <authorList>
            <consortium name="The Broad Institute Genomics Platform"/>
            <consortium name="The Broad Institute Genome Sequencing Center for Infectious Disease"/>
            <person name="Wu L."/>
            <person name="Ma J."/>
        </authorList>
    </citation>
    <scope>NUCLEOTIDE SEQUENCE [LARGE SCALE GENOMIC DNA]</scope>
    <source>
        <strain evidence="3">CGMCC 1.19061</strain>
    </source>
</reference>
<dbReference type="EMBL" id="JBHSGT010000043">
    <property type="protein sequence ID" value="MFC4710361.1"/>
    <property type="molecule type" value="Genomic_DNA"/>
</dbReference>
<gene>
    <name evidence="2" type="ORF">ACFO3L_06980</name>
</gene>
<dbReference type="PANTHER" id="PTHR33408:SF2">
    <property type="entry name" value="TRANSPOSASE DDE DOMAIN-CONTAINING PROTEIN"/>
    <property type="match status" value="1"/>
</dbReference>
<dbReference type="Pfam" id="PF13751">
    <property type="entry name" value="DDE_Tnp_1_6"/>
    <property type="match status" value="1"/>
</dbReference>
<name>A0ABV9M3J4_9ENTE</name>
<feature type="domain" description="Transposase DDE" evidence="1">
    <location>
        <begin position="57"/>
        <end position="183"/>
    </location>
</feature>
<dbReference type="RefSeq" id="WP_379965199.1">
    <property type="nucleotide sequence ID" value="NZ_JBHSGT010000043.1"/>
</dbReference>
<sequence>MNYYLGSEENYQVILDEFERTPLITYTMYQKEQTKKYKQNPFITDNWTYNELADTYTCPNNREVKFRNYSTRTDKYGVKRQLKIYECESCFDCPVRNLWTRSTSAKNRVIQRNGNWEYFKAHARELLTRDVPGDIYRKRKIDVESAFGNLKANLALNRFSVRGKDKITQELGFVLMLLNLRKFRKSRKDIKKQVF</sequence>
<comment type="caution">
    <text evidence="2">The sequence shown here is derived from an EMBL/GenBank/DDBJ whole genome shotgun (WGS) entry which is preliminary data.</text>
</comment>
<dbReference type="InterPro" id="IPR025668">
    <property type="entry name" value="Tnp_DDE_dom"/>
</dbReference>
<dbReference type="PANTHER" id="PTHR33408">
    <property type="entry name" value="TRANSPOSASE"/>
    <property type="match status" value="1"/>
</dbReference>